<reference evidence="1 2" key="1">
    <citation type="submission" date="2020-08" db="EMBL/GenBank/DDBJ databases">
        <title>Genomic Encyclopedia of Type Strains, Phase IV (KMG-IV): sequencing the most valuable type-strain genomes for metagenomic binning, comparative biology and taxonomic classification.</title>
        <authorList>
            <person name="Goeker M."/>
        </authorList>
    </citation>
    <scope>NUCLEOTIDE SEQUENCE [LARGE SCALE GENOMIC DNA]</scope>
    <source>
        <strain evidence="1 2">DSM 12027</strain>
    </source>
</reference>
<evidence type="ECO:0000313" key="1">
    <source>
        <dbReference type="EMBL" id="MBB6015816.1"/>
    </source>
</evidence>
<protein>
    <submittedName>
        <fullName evidence="1">N-acetyltransferase YhbS</fullName>
    </submittedName>
</protein>
<name>A0ABR6NP47_9DEIO</name>
<dbReference type="EMBL" id="JACHEW010000004">
    <property type="protein sequence ID" value="MBB6015816.1"/>
    <property type="molecule type" value="Genomic_DNA"/>
</dbReference>
<keyword evidence="2" id="KW-1185">Reference proteome</keyword>
<comment type="caution">
    <text evidence="1">The sequence shown here is derived from an EMBL/GenBank/DDBJ whole genome shotgun (WGS) entry which is preliminary data.</text>
</comment>
<organism evidence="1 2">
    <name type="scientific">Deinococcus radiopugnans ATCC 19172</name>
    <dbReference type="NCBI Taxonomy" id="585398"/>
    <lineage>
        <taxon>Bacteria</taxon>
        <taxon>Thermotogati</taxon>
        <taxon>Deinococcota</taxon>
        <taxon>Deinococci</taxon>
        <taxon>Deinococcales</taxon>
        <taxon>Deinococcaceae</taxon>
        <taxon>Deinococcus</taxon>
    </lineage>
</organism>
<gene>
    <name evidence="1" type="ORF">HNQ04_001048</name>
</gene>
<proteinExistence type="predicted"/>
<accession>A0ABR6NP47</accession>
<sequence length="35" mass="3897">MKENRMLAESRAPDRFVPGRSLVAEMEGQIAGHVI</sequence>
<evidence type="ECO:0000313" key="2">
    <source>
        <dbReference type="Proteomes" id="UP000629870"/>
    </source>
</evidence>
<dbReference type="Proteomes" id="UP000629870">
    <property type="component" value="Unassembled WGS sequence"/>
</dbReference>